<accession>A0A835RC25</accession>
<name>A0A835RC25_VANPL</name>
<dbReference type="EMBL" id="JADCNM010000003">
    <property type="protein sequence ID" value="KAG0489530.1"/>
    <property type="molecule type" value="Genomic_DNA"/>
</dbReference>
<evidence type="ECO:0000313" key="3">
    <source>
        <dbReference type="Proteomes" id="UP000639772"/>
    </source>
</evidence>
<proteinExistence type="predicted"/>
<dbReference type="Proteomes" id="UP000639772">
    <property type="component" value="Chromosome 3"/>
</dbReference>
<dbReference type="AlphaFoldDB" id="A0A835RC25"/>
<reference evidence="2 3" key="1">
    <citation type="journal article" date="2020" name="Nat. Food">
        <title>A phased Vanilla planifolia genome enables genetic improvement of flavour and production.</title>
        <authorList>
            <person name="Hasing T."/>
            <person name="Tang H."/>
            <person name="Brym M."/>
            <person name="Khazi F."/>
            <person name="Huang T."/>
            <person name="Chambers A.H."/>
        </authorList>
    </citation>
    <scope>NUCLEOTIDE SEQUENCE [LARGE SCALE GENOMIC DNA]</scope>
    <source>
        <tissue evidence="2">Leaf</tissue>
    </source>
</reference>
<gene>
    <name evidence="2" type="ORF">HPP92_006393</name>
</gene>
<evidence type="ECO:0000256" key="1">
    <source>
        <dbReference type="SAM" id="MobiDB-lite"/>
    </source>
</evidence>
<feature type="compositionally biased region" description="Low complexity" evidence="1">
    <location>
        <begin position="1"/>
        <end position="11"/>
    </location>
</feature>
<feature type="region of interest" description="Disordered" evidence="1">
    <location>
        <begin position="1"/>
        <end position="20"/>
    </location>
</feature>
<evidence type="ECO:0000313" key="2">
    <source>
        <dbReference type="EMBL" id="KAG0489530.1"/>
    </source>
</evidence>
<comment type="caution">
    <text evidence="2">The sequence shown here is derived from an EMBL/GenBank/DDBJ whole genome shotgun (WGS) entry which is preliminary data.</text>
</comment>
<organism evidence="2 3">
    <name type="scientific">Vanilla planifolia</name>
    <name type="common">Vanilla</name>
    <dbReference type="NCBI Taxonomy" id="51239"/>
    <lineage>
        <taxon>Eukaryota</taxon>
        <taxon>Viridiplantae</taxon>
        <taxon>Streptophyta</taxon>
        <taxon>Embryophyta</taxon>
        <taxon>Tracheophyta</taxon>
        <taxon>Spermatophyta</taxon>
        <taxon>Magnoliopsida</taxon>
        <taxon>Liliopsida</taxon>
        <taxon>Asparagales</taxon>
        <taxon>Orchidaceae</taxon>
        <taxon>Vanilloideae</taxon>
        <taxon>Vanilleae</taxon>
        <taxon>Vanilla</taxon>
    </lineage>
</organism>
<sequence>MAASLSLSLLSQGKRSTADSDNRFPMLLWPPFHDLQYLVSALIPWEERGIHILRRCLLHEASGGTQPSPPSQTLSLFLSSQLKFQIPTLLRVQESEIMQLL</sequence>
<protein>
    <submittedName>
        <fullName evidence="2">Uncharacterized protein</fullName>
    </submittedName>
</protein>